<dbReference type="Gene3D" id="3.80.10.10">
    <property type="entry name" value="Ribonuclease Inhibitor"/>
    <property type="match status" value="1"/>
</dbReference>
<protein>
    <submittedName>
        <fullName evidence="2">FNIP repeat-containing protein</fullName>
    </submittedName>
</protein>
<dbReference type="RefSeq" id="YP_010841575.1">
    <property type="nucleotide sequence ID" value="NC_079139.1"/>
</dbReference>
<evidence type="ECO:0000313" key="2">
    <source>
        <dbReference type="EMBL" id="BCS82967.1"/>
    </source>
</evidence>
<dbReference type="PANTHER" id="PTHR32134:SF92">
    <property type="entry name" value="FNIP REPEAT-CONTAINING PROTEIN"/>
    <property type="match status" value="1"/>
</dbReference>
<proteinExistence type="predicted"/>
<reference evidence="2 3" key="1">
    <citation type="submission" date="2021-02" db="EMBL/GenBank/DDBJ databases">
        <title>Cotonvirus japonicus, which uses Golgi apparatus of host cells for its virion factory, phylogenetically links tailed tupanvirus and icosahedral mimivirus.</title>
        <authorList>
            <person name="Takahashi H."/>
            <person name="Fukaya S."/>
            <person name="Song C."/>
            <person name="Murata K."/>
            <person name="Takemura M."/>
        </authorList>
    </citation>
    <scope>NUCLEOTIDE SEQUENCE [LARGE SCALE GENOMIC DNA]</scope>
</reference>
<dbReference type="InterPro" id="IPR032675">
    <property type="entry name" value="LRR_dom_sf"/>
</dbReference>
<dbReference type="InterPro" id="IPR051251">
    <property type="entry name" value="STK_FNIP-Repeat"/>
</dbReference>
<accession>A0ABM7NS92</accession>
<dbReference type="Pfam" id="PF05725">
    <property type="entry name" value="FNIP"/>
    <property type="match status" value="3"/>
</dbReference>
<evidence type="ECO:0000256" key="1">
    <source>
        <dbReference type="ARBA" id="ARBA00022737"/>
    </source>
</evidence>
<evidence type="ECO:0000313" key="3">
    <source>
        <dbReference type="Proteomes" id="UP001321479"/>
    </source>
</evidence>
<sequence>MSLNILEVLDSFILNIIIKFLDDKSKISFLSCNKFTINLINDDYMTFKLNNVYNYEEIKSSRFIKNFSNVSYYCKGSYNIPDCTTHLFFLCKLNQPLNKYSLNNVKEISLPGSFNQLIYCLPKNLKTIYFGNKFNQSIENCFHDGIETIYFGREFNQSIENHLPKTLKDICFGDNFNQSIKNSFFNGLEILCFGDNFNQPIENYLPNSLKCLYFGDNFNQPIKNYLPNNLTDLKLGKNFTYSLEGCIPSKLQSLTIKNINPIDISNCVIEQEKSLLLNKNGVPDSLVNFSIGCQFNEKYYYIPDTVQCLKIANPCNFIPKNVTNLKFGYGFHGRIKNLPITVKKLQCKTTNLNIDDDILKQLDYLILENYYYYEEDDFFNIKRKFSIYPNLIVKIDEKIFC</sequence>
<dbReference type="InterPro" id="IPR008615">
    <property type="entry name" value="FNIP"/>
</dbReference>
<dbReference type="GeneID" id="80558172"/>
<keyword evidence="1" id="KW-0677">Repeat</keyword>
<name>A0ABM7NS92_9VIRU</name>
<organism evidence="2 3">
    <name type="scientific">Cotonvirus japonicus</name>
    <dbReference type="NCBI Taxonomy" id="2811091"/>
    <lineage>
        <taxon>Viruses</taxon>
        <taxon>Varidnaviria</taxon>
        <taxon>Bamfordvirae</taxon>
        <taxon>Nucleocytoviricota</taxon>
        <taxon>Megaviricetes</taxon>
        <taxon>Imitervirales</taxon>
        <taxon>Mimiviridae</taxon>
        <taxon>Megamimivirinae</taxon>
        <taxon>Cotonvirus</taxon>
        <taxon>Cotonvirus japonicum</taxon>
    </lineage>
</organism>
<dbReference type="EMBL" id="AP024483">
    <property type="protein sequence ID" value="BCS82967.1"/>
    <property type="molecule type" value="Genomic_DNA"/>
</dbReference>
<keyword evidence="3" id="KW-1185">Reference proteome</keyword>
<dbReference type="Proteomes" id="UP001321479">
    <property type="component" value="Segment"/>
</dbReference>
<dbReference type="PANTHER" id="PTHR32134">
    <property type="entry name" value="FNIP REPEAT-CONTAINING PROTEIN"/>
    <property type="match status" value="1"/>
</dbReference>